<dbReference type="RefSeq" id="XP_010783224.1">
    <property type="nucleotide sequence ID" value="XM_010784922.1"/>
</dbReference>
<evidence type="ECO:0000256" key="1">
    <source>
        <dbReference type="SAM" id="MobiDB-lite"/>
    </source>
</evidence>
<proteinExistence type="predicted"/>
<dbReference type="AlphaFoldDB" id="A0A6I9NYT3"/>
<name>A0A6I9NYT3_9TELE</name>
<feature type="non-terminal residue" evidence="4">
    <location>
        <position position="1"/>
    </location>
</feature>
<feature type="region of interest" description="Disordered" evidence="1">
    <location>
        <begin position="66"/>
        <end position="95"/>
    </location>
</feature>
<protein>
    <submittedName>
        <fullName evidence="4">Voltage-dependent N-type calcium channel subunit alpha-1B-like</fullName>
    </submittedName>
</protein>
<dbReference type="GeneID" id="104957302"/>
<dbReference type="Proteomes" id="UP000504611">
    <property type="component" value="Unplaced"/>
</dbReference>
<dbReference type="KEGG" id="ncc:104957302"/>
<gene>
    <name evidence="4" type="primary">LOC104957302</name>
</gene>
<evidence type="ECO:0000313" key="4">
    <source>
        <dbReference type="RefSeq" id="XP_010783224.1"/>
    </source>
</evidence>
<sequence>NELTVGKVYAALMIFDYYKQNRARRLRLQQQQGTSGSQCKVGALFKPLLPLTHMQEKDLPMILNSVEPPSMLQPKSKTQLETGPSSNSLNNRGTL</sequence>
<organism evidence="3 4">
    <name type="scientific">Notothenia coriiceps</name>
    <name type="common">black rockcod</name>
    <dbReference type="NCBI Taxonomy" id="8208"/>
    <lineage>
        <taxon>Eukaryota</taxon>
        <taxon>Metazoa</taxon>
        <taxon>Chordata</taxon>
        <taxon>Craniata</taxon>
        <taxon>Vertebrata</taxon>
        <taxon>Euteleostomi</taxon>
        <taxon>Actinopterygii</taxon>
        <taxon>Neopterygii</taxon>
        <taxon>Teleostei</taxon>
        <taxon>Neoteleostei</taxon>
        <taxon>Acanthomorphata</taxon>
        <taxon>Eupercaria</taxon>
        <taxon>Perciformes</taxon>
        <taxon>Notothenioidei</taxon>
        <taxon>Nototheniidae</taxon>
        <taxon>Notothenia</taxon>
    </lineage>
</organism>
<feature type="domain" description="Voltage-dependent calcium channel alpha-1 subunit IQ" evidence="2">
    <location>
        <begin position="1"/>
        <end position="34"/>
    </location>
</feature>
<evidence type="ECO:0000259" key="2">
    <source>
        <dbReference type="SMART" id="SM01062"/>
    </source>
</evidence>
<keyword evidence="3" id="KW-1185">Reference proteome</keyword>
<feature type="compositionally biased region" description="Polar residues" evidence="1">
    <location>
        <begin position="73"/>
        <end position="95"/>
    </location>
</feature>
<dbReference type="InterPro" id="IPR014873">
    <property type="entry name" value="VDCC_a1su_IQ"/>
</dbReference>
<feature type="non-terminal residue" evidence="4">
    <location>
        <position position="95"/>
    </location>
</feature>
<dbReference type="SMART" id="SM01062">
    <property type="entry name" value="Ca_chan_IQ"/>
    <property type="match status" value="1"/>
</dbReference>
<evidence type="ECO:0000313" key="3">
    <source>
        <dbReference type="Proteomes" id="UP000504611"/>
    </source>
</evidence>
<accession>A0A6I9NYT3</accession>
<dbReference type="OrthoDB" id="431720at2759"/>
<reference evidence="4" key="1">
    <citation type="submission" date="2025-08" db="UniProtKB">
        <authorList>
            <consortium name="RefSeq"/>
        </authorList>
    </citation>
    <scope>IDENTIFICATION</scope>
    <source>
        <tissue evidence="4">Muscle</tissue>
    </source>
</reference>
<dbReference type="Gene3D" id="6.10.250.2180">
    <property type="match status" value="1"/>
</dbReference>
<dbReference type="Pfam" id="PF08763">
    <property type="entry name" value="Ca_chan_IQ"/>
    <property type="match status" value="1"/>
</dbReference>